<keyword evidence="9" id="KW-1185">Reference proteome</keyword>
<reference evidence="9" key="1">
    <citation type="journal article" date="2019" name="Int. J. Syst. Evol. Microbiol.">
        <title>The Global Catalogue of Microorganisms (GCM) 10K type strain sequencing project: providing services to taxonomists for standard genome sequencing and annotation.</title>
        <authorList>
            <consortium name="The Broad Institute Genomics Platform"/>
            <consortium name="The Broad Institute Genome Sequencing Center for Infectious Disease"/>
            <person name="Wu L."/>
            <person name="Ma J."/>
        </authorList>
    </citation>
    <scope>NUCLEOTIDE SEQUENCE [LARGE SCALE GENOMIC DNA]</scope>
    <source>
        <strain evidence="9">WYCCWR 12678</strain>
    </source>
</reference>
<evidence type="ECO:0000256" key="7">
    <source>
        <dbReference type="SAM" id="Phobius"/>
    </source>
</evidence>
<dbReference type="PANTHER" id="PTHR43663:SF1">
    <property type="entry name" value="CHROMATE TRANSPORTER"/>
    <property type="match status" value="1"/>
</dbReference>
<gene>
    <name evidence="8" type="ORF">ACFO8Q_12680</name>
</gene>
<dbReference type="EMBL" id="JBHSHC010000097">
    <property type="protein sequence ID" value="MFC4768204.1"/>
    <property type="molecule type" value="Genomic_DNA"/>
</dbReference>
<evidence type="ECO:0000256" key="5">
    <source>
        <dbReference type="ARBA" id="ARBA00022989"/>
    </source>
</evidence>
<comment type="similarity">
    <text evidence="2">Belongs to the chromate ion transporter (CHR) (TC 2.A.51) family.</text>
</comment>
<dbReference type="RefSeq" id="WP_380026133.1">
    <property type="nucleotide sequence ID" value="NZ_JBHSHC010000097.1"/>
</dbReference>
<evidence type="ECO:0000256" key="3">
    <source>
        <dbReference type="ARBA" id="ARBA00022475"/>
    </source>
</evidence>
<dbReference type="Proteomes" id="UP001596002">
    <property type="component" value="Unassembled WGS sequence"/>
</dbReference>
<protein>
    <submittedName>
        <fullName evidence="8">Chromate transporter</fullName>
    </submittedName>
</protein>
<evidence type="ECO:0000256" key="1">
    <source>
        <dbReference type="ARBA" id="ARBA00004651"/>
    </source>
</evidence>
<keyword evidence="3" id="KW-1003">Cell membrane</keyword>
<dbReference type="Pfam" id="PF02417">
    <property type="entry name" value="Chromate_transp"/>
    <property type="match status" value="1"/>
</dbReference>
<name>A0ABV9Q329_9BACL</name>
<keyword evidence="4 7" id="KW-0812">Transmembrane</keyword>
<evidence type="ECO:0000256" key="6">
    <source>
        <dbReference type="ARBA" id="ARBA00023136"/>
    </source>
</evidence>
<evidence type="ECO:0000313" key="8">
    <source>
        <dbReference type="EMBL" id="MFC4768204.1"/>
    </source>
</evidence>
<evidence type="ECO:0000256" key="2">
    <source>
        <dbReference type="ARBA" id="ARBA00005262"/>
    </source>
</evidence>
<sequence length="176" mass="18785">MIYFELFWAFFISNILGYGGGPPSIPLIQKEVVDHYGWLTLKEFGDLLALGNALPGPIATKMAGFVGYQVGGLLGAAVALIATVLPSAVAVIILFRFVDLFRDAPQVKAMTRAVQPVVAVLLAVLAYQFFIDAWHGNGFLHTGFLAIAGYVALEVAKIHPAFVITGALAYGALFLS</sequence>
<keyword evidence="6 7" id="KW-0472">Membrane</keyword>
<feature type="transmembrane region" description="Helical" evidence="7">
    <location>
        <begin position="150"/>
        <end position="175"/>
    </location>
</feature>
<comment type="caution">
    <text evidence="8">The sequence shown here is derived from an EMBL/GenBank/DDBJ whole genome shotgun (WGS) entry which is preliminary data.</text>
</comment>
<dbReference type="PANTHER" id="PTHR43663">
    <property type="entry name" value="CHROMATE TRANSPORT PROTEIN-RELATED"/>
    <property type="match status" value="1"/>
</dbReference>
<comment type="subcellular location">
    <subcellularLocation>
        <location evidence="1">Cell membrane</location>
        <topology evidence="1">Multi-pass membrane protein</topology>
    </subcellularLocation>
</comment>
<proteinExistence type="inferred from homology"/>
<evidence type="ECO:0000256" key="4">
    <source>
        <dbReference type="ARBA" id="ARBA00022692"/>
    </source>
</evidence>
<accession>A0ABV9Q329</accession>
<feature type="transmembrane region" description="Helical" evidence="7">
    <location>
        <begin position="109"/>
        <end position="130"/>
    </location>
</feature>
<dbReference type="InterPro" id="IPR052518">
    <property type="entry name" value="CHR_Transporter"/>
</dbReference>
<evidence type="ECO:0000313" key="9">
    <source>
        <dbReference type="Proteomes" id="UP001596002"/>
    </source>
</evidence>
<organism evidence="8 9">
    <name type="scientific">Effusibacillus consociatus</name>
    <dbReference type="NCBI Taxonomy" id="1117041"/>
    <lineage>
        <taxon>Bacteria</taxon>
        <taxon>Bacillati</taxon>
        <taxon>Bacillota</taxon>
        <taxon>Bacilli</taxon>
        <taxon>Bacillales</taxon>
        <taxon>Alicyclobacillaceae</taxon>
        <taxon>Effusibacillus</taxon>
    </lineage>
</organism>
<feature type="transmembrane region" description="Helical" evidence="7">
    <location>
        <begin position="72"/>
        <end position="97"/>
    </location>
</feature>
<dbReference type="InterPro" id="IPR003370">
    <property type="entry name" value="Chromate_transpt"/>
</dbReference>
<keyword evidence="5 7" id="KW-1133">Transmembrane helix</keyword>